<dbReference type="InterPro" id="IPR036864">
    <property type="entry name" value="Zn2-C6_fun-type_DNA-bd_sf"/>
</dbReference>
<reference evidence="2 3" key="1">
    <citation type="journal article" date="2016" name="Proc. Natl. Acad. Sci. U.S.A.">
        <title>Comparative genomics of biotechnologically important yeasts.</title>
        <authorList>
            <person name="Riley R."/>
            <person name="Haridas S."/>
            <person name="Wolfe K.H."/>
            <person name="Lopes M.R."/>
            <person name="Hittinger C.T."/>
            <person name="Goeker M."/>
            <person name="Salamov A.A."/>
            <person name="Wisecaver J.H."/>
            <person name="Long T.M."/>
            <person name="Calvey C.H."/>
            <person name="Aerts A.L."/>
            <person name="Barry K.W."/>
            <person name="Choi C."/>
            <person name="Clum A."/>
            <person name="Coughlan A.Y."/>
            <person name="Deshpande S."/>
            <person name="Douglass A.P."/>
            <person name="Hanson S.J."/>
            <person name="Klenk H.-P."/>
            <person name="LaButti K.M."/>
            <person name="Lapidus A."/>
            <person name="Lindquist E.A."/>
            <person name="Lipzen A.M."/>
            <person name="Meier-Kolthoff J.P."/>
            <person name="Ohm R.A."/>
            <person name="Otillar R.P."/>
            <person name="Pangilinan J.L."/>
            <person name="Peng Y."/>
            <person name="Rokas A."/>
            <person name="Rosa C.A."/>
            <person name="Scheuner C."/>
            <person name="Sibirny A.A."/>
            <person name="Slot J.C."/>
            <person name="Stielow J.B."/>
            <person name="Sun H."/>
            <person name="Kurtzman C.P."/>
            <person name="Blackwell M."/>
            <person name="Grigoriev I.V."/>
            <person name="Jeffries T.W."/>
        </authorList>
    </citation>
    <scope>NUCLEOTIDE SEQUENCE [LARGE SCALE GENOMIC DNA]</scope>
    <source>
        <strain evidence="2 3">NRRL Y-11557</strain>
    </source>
</reference>
<sequence length="741" mass="83798">MSVPATKYMSTVTIPHHDSCIPEFIMVGVAGGSRGCTNCKKRRVKCDETFPKCLRCLKSNRDCGGPIIGPVFRKQLVGVQGKTFVSSVASESSAAAHRNPDGGRCRQKARITEDETRIYDDSRQFKHARALPSVLFEHSIQKQLRAFNSNSIPRELTLFPDYDLYNYCVNIFFDRFSVDWHQFSECGEYGNASTLTEMIPQFVLSPVPSATTFAARALVIAHCSSMFQDPDIALLASNWYVQALRYQKELVTFIMSDSESSFWLNDNLSDSTHTLIPVEEVASSLSSKSASCSDSTRTSSSNDLIKWARSDTQPVPKPNKFTFLLPENSSMPLGPPVHTAERHVSSMRGNVMSYEDDAIVAGMLLTIYEVLNCSDNSSWSRLLSGANELMRLRGSQAYRTGFNGTLFQSVRSMLAIHALAGRKKSFFNDRDWKTVPWEFSAKSMHHYLLDLILEVPEYEEIVERALMYAFDINEDDPDDDVGDPTTRTPRLRKKYRTRAVWVELRETHKKLTDLEARFEKWFQEYFQGARDYARKHLQLSPTVSFDSATATPNVPQPRCPATTSDSAYAATHFFRPLVNYTTLHDAHMVTTYYSARIIIAYLQLLTVGFAYLDFEASIVSKPCISHPGLTDYFESKYRYILGIADLICRSCNYIIHTSSIAALSVIFPLRVAHYSIQDTNQRGWIWNELLRMHDMGIRLSLADPTGHVDQFVSEWKKFKDLDVCPGCGEHVRPLILGDAGS</sequence>
<dbReference type="OrthoDB" id="415590at2759"/>
<dbReference type="InterPro" id="IPR001138">
    <property type="entry name" value="Zn2Cys6_DnaBD"/>
</dbReference>
<dbReference type="GO" id="GO:0008270">
    <property type="term" value="F:zinc ion binding"/>
    <property type="evidence" value="ECO:0007669"/>
    <property type="project" value="InterPro"/>
</dbReference>
<dbReference type="PROSITE" id="PS50048">
    <property type="entry name" value="ZN2_CY6_FUNGAL_2"/>
    <property type="match status" value="1"/>
</dbReference>
<evidence type="ECO:0000313" key="2">
    <source>
        <dbReference type="EMBL" id="ODQ72273.1"/>
    </source>
</evidence>
<organism evidence="2 3">
    <name type="scientific">Lipomyces starkeyi NRRL Y-11557</name>
    <dbReference type="NCBI Taxonomy" id="675824"/>
    <lineage>
        <taxon>Eukaryota</taxon>
        <taxon>Fungi</taxon>
        <taxon>Dikarya</taxon>
        <taxon>Ascomycota</taxon>
        <taxon>Saccharomycotina</taxon>
        <taxon>Lipomycetes</taxon>
        <taxon>Lipomycetales</taxon>
        <taxon>Lipomycetaceae</taxon>
        <taxon>Lipomyces</taxon>
    </lineage>
</organism>
<protein>
    <recommendedName>
        <fullName evidence="1">Zn(2)-C6 fungal-type domain-containing protein</fullName>
    </recommendedName>
</protein>
<dbReference type="PROSITE" id="PS00463">
    <property type="entry name" value="ZN2_CY6_FUNGAL_1"/>
    <property type="match status" value="1"/>
</dbReference>
<evidence type="ECO:0000259" key="1">
    <source>
        <dbReference type="PROSITE" id="PS50048"/>
    </source>
</evidence>
<evidence type="ECO:0000313" key="3">
    <source>
        <dbReference type="Proteomes" id="UP000094385"/>
    </source>
</evidence>
<dbReference type="SUPFAM" id="SSF57701">
    <property type="entry name" value="Zn2/Cys6 DNA-binding domain"/>
    <property type="match status" value="1"/>
</dbReference>
<dbReference type="Proteomes" id="UP000094385">
    <property type="component" value="Unassembled WGS sequence"/>
</dbReference>
<dbReference type="EMBL" id="KV454296">
    <property type="protein sequence ID" value="ODQ72273.1"/>
    <property type="molecule type" value="Genomic_DNA"/>
</dbReference>
<gene>
    <name evidence="2" type="ORF">LIPSTDRAFT_4618</name>
</gene>
<dbReference type="InterPro" id="IPR053178">
    <property type="entry name" value="Osmoadaptation_assoc"/>
</dbReference>
<dbReference type="SMART" id="SM00066">
    <property type="entry name" value="GAL4"/>
    <property type="match status" value="1"/>
</dbReference>
<dbReference type="Gene3D" id="4.10.240.10">
    <property type="entry name" value="Zn(2)-C6 fungal-type DNA-binding domain"/>
    <property type="match status" value="1"/>
</dbReference>
<dbReference type="CDD" id="cd00067">
    <property type="entry name" value="GAL4"/>
    <property type="match status" value="1"/>
</dbReference>
<dbReference type="PANTHER" id="PTHR38111">
    <property type="entry name" value="ZN(2)-C6 FUNGAL-TYPE DOMAIN-CONTAINING PROTEIN-RELATED"/>
    <property type="match status" value="1"/>
</dbReference>
<dbReference type="Pfam" id="PF00172">
    <property type="entry name" value="Zn_clus"/>
    <property type="match status" value="1"/>
</dbReference>
<keyword evidence="3" id="KW-1185">Reference proteome</keyword>
<dbReference type="AlphaFoldDB" id="A0A1E3Q3L1"/>
<name>A0A1E3Q3L1_LIPST</name>
<accession>A0A1E3Q3L1</accession>
<dbReference type="GO" id="GO:0000981">
    <property type="term" value="F:DNA-binding transcription factor activity, RNA polymerase II-specific"/>
    <property type="evidence" value="ECO:0007669"/>
    <property type="project" value="InterPro"/>
</dbReference>
<feature type="domain" description="Zn(2)-C6 fungal-type" evidence="1">
    <location>
        <begin position="35"/>
        <end position="63"/>
    </location>
</feature>
<proteinExistence type="predicted"/>